<keyword evidence="4 7" id="KW-1133">Transmembrane helix</keyword>
<feature type="transmembrane region" description="Helical" evidence="7">
    <location>
        <begin position="120"/>
        <end position="141"/>
    </location>
</feature>
<dbReference type="RefSeq" id="WP_061549035.1">
    <property type="nucleotide sequence ID" value="NZ_CP016762.1"/>
</dbReference>
<proteinExistence type="predicted"/>
<evidence type="ECO:0000256" key="4">
    <source>
        <dbReference type="ARBA" id="ARBA00022989"/>
    </source>
</evidence>
<evidence type="ECO:0000313" key="8">
    <source>
        <dbReference type="EMBL" id="OYR05822.1"/>
    </source>
</evidence>
<comment type="subcellular location">
    <subcellularLocation>
        <location evidence="1">Cell membrane</location>
        <topology evidence="1">Multi-pass membrane protein</topology>
    </subcellularLocation>
</comment>
<dbReference type="EMBL" id="NEFA01000007">
    <property type="protein sequence ID" value="OYR05822.1"/>
    <property type="molecule type" value="Genomic_DNA"/>
</dbReference>
<dbReference type="InterPro" id="IPR050833">
    <property type="entry name" value="Poly_Biosynth_Transport"/>
</dbReference>
<evidence type="ECO:0000256" key="2">
    <source>
        <dbReference type="ARBA" id="ARBA00022475"/>
    </source>
</evidence>
<keyword evidence="5 7" id="KW-0472">Membrane</keyword>
<evidence type="ECO:0000256" key="7">
    <source>
        <dbReference type="SAM" id="Phobius"/>
    </source>
</evidence>
<accession>A0AA44NMI4</accession>
<feature type="transmembrane region" description="Helical" evidence="7">
    <location>
        <begin position="153"/>
        <end position="173"/>
    </location>
</feature>
<comment type="caution">
    <text evidence="8">The sequence shown here is derived from an EMBL/GenBank/DDBJ whole genome shotgun (WGS) entry which is preliminary data.</text>
</comment>
<dbReference type="PANTHER" id="PTHR30250:SF11">
    <property type="entry name" value="O-ANTIGEN TRANSPORTER-RELATED"/>
    <property type="match status" value="1"/>
</dbReference>
<organism evidence="8 9">
    <name type="scientific">Citrobacter freundii</name>
    <dbReference type="NCBI Taxonomy" id="546"/>
    <lineage>
        <taxon>Bacteria</taxon>
        <taxon>Pseudomonadati</taxon>
        <taxon>Pseudomonadota</taxon>
        <taxon>Gammaproteobacteria</taxon>
        <taxon>Enterobacterales</taxon>
        <taxon>Enterobacteriaceae</taxon>
        <taxon>Citrobacter</taxon>
        <taxon>Citrobacter freundii complex</taxon>
    </lineage>
</organism>
<reference evidence="8 9" key="1">
    <citation type="submission" date="2017-04" db="EMBL/GenBank/DDBJ databases">
        <title>Emergence of KPC-2-producing Citrobacter isolates from sediments of a Chinese river.</title>
        <authorList>
            <person name="Zheng B."/>
        </authorList>
    </citation>
    <scope>NUCLEOTIDE SEQUENCE [LARGE SCALE GENOMIC DNA]</scope>
    <source>
        <strain evidence="8 9">C191</strain>
    </source>
</reference>
<sequence length="422" mass="47329">MSLLRHSAYNLAGYILPTLIAIPSLGVISRCLGIEAFGIFMLIFALVGYSSIFDAGLTRAVIREVSIHKNNEQEQLKILSTSTAVVFILGIFAAVLLNVFSLQLIHFLKVSEIYFQDIKFIFYLLAVIIPIYLVNQIWLAYLEGEEQFAILNIQRTVTSSILAGLPAILVYFYGSLISAVYGIVISRMFSLVVTYAFSSHILKKVRPVICFDTLKRMIKYGSWLTVSNIISPVMTYFDRFIISNVLGADNVAFYSAPAEGISRLSNVPFALSRALFPKISSISNKLEKKSLEDKSYFIISVVCLPIVIIAIIFSHLIMSTWMGESYADKSSVILQILLIGFYFNSLAQIPYSVLQASGFSRATALIHCTEVIPYLLILYVLTSDYGLTGTAIAWSLRMVVDFLILYCVRRKMDEKNKYNIIK</sequence>
<evidence type="ECO:0000256" key="5">
    <source>
        <dbReference type="ARBA" id="ARBA00023136"/>
    </source>
</evidence>
<gene>
    <name evidence="8" type="ORF">B9P89_08040</name>
</gene>
<feature type="transmembrane region" description="Helical" evidence="7">
    <location>
        <begin position="295"/>
        <end position="318"/>
    </location>
</feature>
<feature type="transmembrane region" description="Helical" evidence="7">
    <location>
        <begin position="359"/>
        <end position="381"/>
    </location>
</feature>
<dbReference type="CDD" id="cd13128">
    <property type="entry name" value="MATE_Wzx_like"/>
    <property type="match status" value="1"/>
</dbReference>
<feature type="transmembrane region" description="Helical" evidence="7">
    <location>
        <begin position="34"/>
        <end position="57"/>
    </location>
</feature>
<keyword evidence="3 7" id="KW-0812">Transmembrane</keyword>
<name>A0AA44NMI4_CITFR</name>
<evidence type="ECO:0000256" key="1">
    <source>
        <dbReference type="ARBA" id="ARBA00004651"/>
    </source>
</evidence>
<evidence type="ECO:0000256" key="3">
    <source>
        <dbReference type="ARBA" id="ARBA00022692"/>
    </source>
</evidence>
<dbReference type="PANTHER" id="PTHR30250">
    <property type="entry name" value="PST FAMILY PREDICTED COLANIC ACID TRANSPORTER"/>
    <property type="match status" value="1"/>
</dbReference>
<evidence type="ECO:0000256" key="6">
    <source>
        <dbReference type="ARBA" id="ARBA00049738"/>
    </source>
</evidence>
<dbReference type="AlphaFoldDB" id="A0AA44NMI4"/>
<feature type="transmembrane region" description="Helical" evidence="7">
    <location>
        <begin position="330"/>
        <end position="347"/>
    </location>
</feature>
<keyword evidence="2" id="KW-1003">Cell membrane</keyword>
<feature type="transmembrane region" description="Helical" evidence="7">
    <location>
        <begin position="78"/>
        <end position="100"/>
    </location>
</feature>
<feature type="transmembrane region" description="Helical" evidence="7">
    <location>
        <begin position="387"/>
        <end position="408"/>
    </location>
</feature>
<protein>
    <recommendedName>
        <fullName evidence="6">Putative O-antigen transporter</fullName>
    </recommendedName>
</protein>
<feature type="transmembrane region" description="Helical" evidence="7">
    <location>
        <begin position="7"/>
        <end position="28"/>
    </location>
</feature>
<dbReference type="Pfam" id="PF13440">
    <property type="entry name" value="Polysacc_synt_3"/>
    <property type="match status" value="1"/>
</dbReference>
<evidence type="ECO:0000313" key="9">
    <source>
        <dbReference type="Proteomes" id="UP000215827"/>
    </source>
</evidence>
<dbReference type="GO" id="GO:0005886">
    <property type="term" value="C:plasma membrane"/>
    <property type="evidence" value="ECO:0007669"/>
    <property type="project" value="UniProtKB-SubCell"/>
</dbReference>
<dbReference type="Proteomes" id="UP000215827">
    <property type="component" value="Unassembled WGS sequence"/>
</dbReference>